<dbReference type="PANTHER" id="PTHR12907">
    <property type="entry name" value="EGL NINE HOMOLOG-RELATED"/>
    <property type="match status" value="1"/>
</dbReference>
<evidence type="ECO:0000313" key="3">
    <source>
        <dbReference type="EMBL" id="GFH55236.1"/>
    </source>
</evidence>
<evidence type="ECO:0000259" key="2">
    <source>
        <dbReference type="Pfam" id="PF13640"/>
    </source>
</evidence>
<sequence>MKPSLLTYLSISFYLSHLQNCFSFQVPSSTQKSSHESSTLLSAISRRQAILSSTAALTAETTWRTLVNTASIALESNSIPSSLPEGTLQTIQAGKAAVIPNWLSKQETFLLLKDAQTCYKGGHFTNFILSRNKNKADKEANDRWIMPSFASKKRIGPFMDDAVGDLDVRNSLKRKMAVVKAELARGLDRPTLDQEKDEQTHEMEYLRYGVGALLNRHTDEHHLELKRPHGSKLPLKENASRRSVTWLVYLNDDWDPERDGGQLRLHEREYESAFPVGAAIRNDLQVGWLKANPNKGLREQPVFLDPNRDGPENETCVLYTFEKDGKKRDLSKAPFANLALYLGGGDAVARKLMIDNAVDAERFHLIDAPKSLVSSFVKSDANDKGQDGGERIKDIYPSAGTLVLFDSVSLPHEVLQTNRERFGVQGWFHEHIYTSADV</sequence>
<proteinExistence type="predicted"/>
<accession>A0AAD3D1T4</accession>
<comment type="caution">
    <text evidence="3">The sequence shown here is derived from an EMBL/GenBank/DDBJ whole genome shotgun (WGS) entry which is preliminary data.</text>
</comment>
<dbReference type="GO" id="GO:0008198">
    <property type="term" value="F:ferrous iron binding"/>
    <property type="evidence" value="ECO:0007669"/>
    <property type="project" value="TreeGrafter"/>
</dbReference>
<organism evidence="3 4">
    <name type="scientific">Chaetoceros tenuissimus</name>
    <dbReference type="NCBI Taxonomy" id="426638"/>
    <lineage>
        <taxon>Eukaryota</taxon>
        <taxon>Sar</taxon>
        <taxon>Stramenopiles</taxon>
        <taxon>Ochrophyta</taxon>
        <taxon>Bacillariophyta</taxon>
        <taxon>Coscinodiscophyceae</taxon>
        <taxon>Chaetocerotophycidae</taxon>
        <taxon>Chaetocerotales</taxon>
        <taxon>Chaetocerotaceae</taxon>
        <taxon>Chaetoceros</taxon>
    </lineage>
</organism>
<dbReference type="Gene3D" id="2.60.120.620">
    <property type="entry name" value="q2cbj1_9rhob like domain"/>
    <property type="match status" value="2"/>
</dbReference>
<name>A0AAD3D1T4_9STRA</name>
<gene>
    <name evidence="3" type="ORF">CTEN210_11712</name>
</gene>
<dbReference type="Pfam" id="PF13640">
    <property type="entry name" value="2OG-FeII_Oxy_3"/>
    <property type="match status" value="1"/>
</dbReference>
<keyword evidence="4" id="KW-1185">Reference proteome</keyword>
<reference evidence="3 4" key="1">
    <citation type="journal article" date="2021" name="Sci. Rep.">
        <title>The genome of the diatom Chaetoceros tenuissimus carries an ancient integrated fragment of an extant virus.</title>
        <authorList>
            <person name="Hongo Y."/>
            <person name="Kimura K."/>
            <person name="Takaki Y."/>
            <person name="Yoshida Y."/>
            <person name="Baba S."/>
            <person name="Kobayashi G."/>
            <person name="Nagasaki K."/>
            <person name="Hano T."/>
            <person name="Tomaru Y."/>
        </authorList>
    </citation>
    <scope>NUCLEOTIDE SEQUENCE [LARGE SCALE GENOMIC DNA]</scope>
    <source>
        <strain evidence="3 4">NIES-3715</strain>
    </source>
</reference>
<dbReference type="PANTHER" id="PTHR12907:SF26">
    <property type="entry name" value="HIF PROLYL HYDROXYLASE, ISOFORM C"/>
    <property type="match status" value="1"/>
</dbReference>
<dbReference type="EMBL" id="BLLK01000047">
    <property type="protein sequence ID" value="GFH55236.1"/>
    <property type="molecule type" value="Genomic_DNA"/>
</dbReference>
<dbReference type="GO" id="GO:0071456">
    <property type="term" value="P:cellular response to hypoxia"/>
    <property type="evidence" value="ECO:0007669"/>
    <property type="project" value="TreeGrafter"/>
</dbReference>
<dbReference type="InterPro" id="IPR051559">
    <property type="entry name" value="HIF_prolyl_hydroxylases"/>
</dbReference>
<feature type="domain" description="Prolyl 4-hydroxylase alpha subunit Fe(2+) 2OG dioxygenase" evidence="2">
    <location>
        <begin position="204"/>
        <end position="270"/>
    </location>
</feature>
<dbReference type="AlphaFoldDB" id="A0AAD3D1T4"/>
<dbReference type="InterPro" id="IPR044862">
    <property type="entry name" value="Pro_4_hyd_alph_FE2OG_OXY"/>
</dbReference>
<dbReference type="GO" id="GO:0031418">
    <property type="term" value="F:L-ascorbic acid binding"/>
    <property type="evidence" value="ECO:0007669"/>
    <property type="project" value="UniProtKB-KW"/>
</dbReference>
<dbReference type="Proteomes" id="UP001054902">
    <property type="component" value="Unassembled WGS sequence"/>
</dbReference>
<protein>
    <recommendedName>
        <fullName evidence="2">Prolyl 4-hydroxylase alpha subunit Fe(2+) 2OG dioxygenase domain-containing protein</fullName>
    </recommendedName>
</protein>
<keyword evidence="1" id="KW-0847">Vitamin C</keyword>
<dbReference type="GO" id="GO:0031543">
    <property type="term" value="F:peptidyl-proline dioxygenase activity"/>
    <property type="evidence" value="ECO:0007669"/>
    <property type="project" value="TreeGrafter"/>
</dbReference>
<evidence type="ECO:0000256" key="1">
    <source>
        <dbReference type="ARBA" id="ARBA00022896"/>
    </source>
</evidence>
<evidence type="ECO:0000313" key="4">
    <source>
        <dbReference type="Proteomes" id="UP001054902"/>
    </source>
</evidence>